<dbReference type="PIRSF" id="PIRSF038980">
    <property type="entry name" value="A2M_bac"/>
    <property type="match status" value="1"/>
</dbReference>
<accession>A0A5J5GGW3</accession>
<dbReference type="Pfam" id="PF17972">
    <property type="entry name" value="bMG5"/>
    <property type="match status" value="1"/>
</dbReference>
<dbReference type="PANTHER" id="PTHR40094:SF1">
    <property type="entry name" value="UBIQUITIN DOMAIN-CONTAINING PROTEIN"/>
    <property type="match status" value="1"/>
</dbReference>
<organism evidence="9 10">
    <name type="scientific">Histidinibacterium aquaticum</name>
    <dbReference type="NCBI Taxonomy" id="2613962"/>
    <lineage>
        <taxon>Bacteria</taxon>
        <taxon>Pseudomonadati</taxon>
        <taxon>Pseudomonadota</taxon>
        <taxon>Alphaproteobacteria</taxon>
        <taxon>Rhodobacterales</taxon>
        <taxon>Paracoccaceae</taxon>
        <taxon>Histidinibacterium</taxon>
    </lineage>
</organism>
<dbReference type="Gene3D" id="1.50.10.20">
    <property type="match status" value="1"/>
</dbReference>
<evidence type="ECO:0000256" key="5">
    <source>
        <dbReference type="SAM" id="SignalP"/>
    </source>
</evidence>
<comment type="caution">
    <text evidence="9">The sequence shown here is derived from an EMBL/GenBank/DDBJ whole genome shotgun (WGS) entry which is preliminary data.</text>
</comment>
<dbReference type="GO" id="GO:0004866">
    <property type="term" value="F:endopeptidase inhibitor activity"/>
    <property type="evidence" value="ECO:0007669"/>
    <property type="project" value="InterPro"/>
</dbReference>
<dbReference type="Pfam" id="PF01835">
    <property type="entry name" value="MG2"/>
    <property type="match status" value="1"/>
</dbReference>
<dbReference type="GO" id="GO:0005576">
    <property type="term" value="C:extracellular region"/>
    <property type="evidence" value="ECO:0007669"/>
    <property type="project" value="InterPro"/>
</dbReference>
<dbReference type="Pfam" id="PF21142">
    <property type="entry name" value="A2M_bMG2"/>
    <property type="match status" value="1"/>
</dbReference>
<feature type="domain" description="Apple" evidence="6">
    <location>
        <begin position="30"/>
        <end position="100"/>
    </location>
</feature>
<evidence type="ECO:0000259" key="7">
    <source>
        <dbReference type="SMART" id="SM01359"/>
    </source>
</evidence>
<dbReference type="InterPro" id="IPR021868">
    <property type="entry name" value="Alpha_2_Macroglob_MG3"/>
</dbReference>
<keyword evidence="2 5" id="KW-0732">Signal</keyword>
<dbReference type="Gene3D" id="2.60.40.1930">
    <property type="match status" value="1"/>
</dbReference>
<dbReference type="Pfam" id="PF11974">
    <property type="entry name" value="bMG3"/>
    <property type="match status" value="1"/>
</dbReference>
<dbReference type="GO" id="GO:0006508">
    <property type="term" value="P:proteolysis"/>
    <property type="evidence" value="ECO:0007669"/>
    <property type="project" value="InterPro"/>
</dbReference>
<dbReference type="InterPro" id="IPR051802">
    <property type="entry name" value="YfhM-like"/>
</dbReference>
<reference evidence="9 10" key="1">
    <citation type="submission" date="2019-09" db="EMBL/GenBank/DDBJ databases">
        <authorList>
            <person name="Park J.-S."/>
            <person name="Choi H.-J."/>
        </authorList>
    </citation>
    <scope>NUCLEOTIDE SEQUENCE [LARGE SCALE GENOMIC DNA]</scope>
    <source>
        <strain evidence="9 10">176SS1-4</strain>
    </source>
</reference>
<comment type="similarity">
    <text evidence="1">Belongs to the protease inhibitor I39 (alpha-2-macroglobulin) family. Bacterial alpha-2-macroglobulin subfamily.</text>
</comment>
<evidence type="ECO:0000256" key="3">
    <source>
        <dbReference type="ARBA" id="ARBA00022737"/>
    </source>
</evidence>
<evidence type="ECO:0000256" key="2">
    <source>
        <dbReference type="ARBA" id="ARBA00022729"/>
    </source>
</evidence>
<keyword evidence="3" id="KW-0677">Repeat</keyword>
<dbReference type="Pfam" id="PF14295">
    <property type="entry name" value="PAN_4"/>
    <property type="match status" value="1"/>
</dbReference>
<dbReference type="InterPro" id="IPR011625">
    <property type="entry name" value="A2M_N_BRD"/>
</dbReference>
<dbReference type="Gene3D" id="3.50.4.10">
    <property type="entry name" value="Hepatocyte Growth Factor"/>
    <property type="match status" value="1"/>
</dbReference>
<dbReference type="RefSeq" id="WP_150446002.1">
    <property type="nucleotide sequence ID" value="NZ_VYQE01000004.1"/>
</dbReference>
<dbReference type="Pfam" id="PF00207">
    <property type="entry name" value="A2M"/>
    <property type="match status" value="1"/>
</dbReference>
<evidence type="ECO:0000313" key="10">
    <source>
        <dbReference type="Proteomes" id="UP000326554"/>
    </source>
</evidence>
<dbReference type="InterPro" id="IPR026284">
    <property type="entry name" value="A2MG_proteobact"/>
</dbReference>
<dbReference type="Pfam" id="PF17973">
    <property type="entry name" value="bMG10"/>
    <property type="match status" value="1"/>
</dbReference>
<dbReference type="SMART" id="SM00223">
    <property type="entry name" value="APPLE"/>
    <property type="match status" value="1"/>
</dbReference>
<dbReference type="InterPro" id="IPR000177">
    <property type="entry name" value="Apple"/>
</dbReference>
<keyword evidence="4" id="KW-1015">Disulfide bond</keyword>
<dbReference type="InterPro" id="IPR041203">
    <property type="entry name" value="Bact_A2M_MG5"/>
</dbReference>
<dbReference type="CDD" id="cd02891">
    <property type="entry name" value="A2M_like"/>
    <property type="match status" value="1"/>
</dbReference>
<dbReference type="InterPro" id="IPR049120">
    <property type="entry name" value="A2M_bMG2"/>
</dbReference>
<dbReference type="SUPFAM" id="SSF48239">
    <property type="entry name" value="Terpenoid cyclases/Protein prenyltransferases"/>
    <property type="match status" value="1"/>
</dbReference>
<evidence type="ECO:0000313" key="9">
    <source>
        <dbReference type="EMBL" id="KAA9006983.1"/>
    </source>
</evidence>
<dbReference type="InterPro" id="IPR002890">
    <property type="entry name" value="MG2"/>
</dbReference>
<dbReference type="SMART" id="SM01359">
    <property type="entry name" value="A2M_N_2"/>
    <property type="match status" value="1"/>
</dbReference>
<evidence type="ECO:0000256" key="1">
    <source>
        <dbReference type="ARBA" id="ARBA00010556"/>
    </source>
</evidence>
<dbReference type="InterPro" id="IPR003609">
    <property type="entry name" value="Pan_app"/>
</dbReference>
<dbReference type="PANTHER" id="PTHR40094">
    <property type="entry name" value="ALPHA-2-MACROGLOBULIN HOMOLOG"/>
    <property type="match status" value="1"/>
</dbReference>
<dbReference type="Pfam" id="PF17962">
    <property type="entry name" value="bMG6"/>
    <property type="match status" value="1"/>
</dbReference>
<dbReference type="Proteomes" id="UP000326554">
    <property type="component" value="Unassembled WGS sequence"/>
</dbReference>
<name>A0A5J5GGW3_9RHOB</name>
<feature type="domain" description="Alpha-2-macroglobulin bait region" evidence="7">
    <location>
        <begin position="947"/>
        <end position="1091"/>
    </location>
</feature>
<feature type="signal peptide" evidence="5">
    <location>
        <begin position="1"/>
        <end position="19"/>
    </location>
</feature>
<dbReference type="EMBL" id="VYQE01000004">
    <property type="protein sequence ID" value="KAA9006983.1"/>
    <property type="molecule type" value="Genomic_DNA"/>
</dbReference>
<evidence type="ECO:0000256" key="4">
    <source>
        <dbReference type="ARBA" id="ARBA00023157"/>
    </source>
</evidence>
<dbReference type="CDD" id="cd01100">
    <property type="entry name" value="APPLE_Factor_XI_like"/>
    <property type="match status" value="1"/>
</dbReference>
<dbReference type="InterPro" id="IPR041462">
    <property type="entry name" value="Bact_A2M_MG6"/>
</dbReference>
<dbReference type="InterPro" id="IPR001599">
    <property type="entry name" value="Macroglobln_a2"/>
</dbReference>
<dbReference type="InterPro" id="IPR041246">
    <property type="entry name" value="Bact_MG10"/>
</dbReference>
<evidence type="ECO:0000259" key="6">
    <source>
        <dbReference type="SMART" id="SM00223"/>
    </source>
</evidence>
<feature type="domain" description="Alpha-2-macroglobulin" evidence="8">
    <location>
        <begin position="1153"/>
        <end position="1242"/>
    </location>
</feature>
<dbReference type="SMART" id="SM01360">
    <property type="entry name" value="A2M"/>
    <property type="match status" value="1"/>
</dbReference>
<keyword evidence="10" id="KW-1185">Reference proteome</keyword>
<protein>
    <submittedName>
        <fullName evidence="9">Alpha-2-macroglobulin family protein</fullName>
    </submittedName>
</protein>
<feature type="chain" id="PRO_5023809132" evidence="5">
    <location>
        <begin position="20"/>
        <end position="1808"/>
    </location>
</feature>
<evidence type="ECO:0000259" key="8">
    <source>
        <dbReference type="SMART" id="SM01360"/>
    </source>
</evidence>
<sequence>MIRSLVFCFAAILPLAAAAQEAIPDKRVVVSRNLDFYGSDLANIFDTTLDACQAACLSDDQCVAFTYNQRSGSCFPKSAVTEVQGYDGAVSARIYPTDPGVLAAAEAKVPRLDFLWPADLERAHDLAQTLGRLHSTDENGPQGLLAVASELRQRGDTLGALMFTGAALAVLDSAELWTDYAELALGAQVENGAERQRIRDRALPAAVNAYLRARSGAQEHTALAVLAGALEEDGRGRQMIDALRLAQEAQFRRDTETRLNEAIGRYGFRVVGTSVESDSARPRICAEFSEDLAEAGVDYAPYVQLPETTLTVEAQGQQLCVDGVEHGARYRLVLREGLPAESGESLIRPVELTLYVRDRAPGVRFAGRGYVLPRTGDAALPVETVNTGEVDLELHRVSDRNLVRTMQEDLFASPLYAYEEGYFEDQIGVPVWEGTAEVRTEVNRDITTRLPLAEAIEGQEAGVYVLRARVPGSDPNESPAATQWFVLTDLGLTTMQGADGLTVVVRHLGDASAAAGIEVRLVNRANSVLGTVETDAGGIARFEPGLTRGTGPQAPALVLAEAEGDMSFLSLTGPAFDLSDRGVEGREPAPPVDVFLATDRGAYRAGETIHVTGLMRDDGARAVEDVPLTAVLTRPDGVEYLREVSRSGAAGGHVFALEVGPSAPRGVWSVALHADAEAPPLASEPVLVEDFLPERIDVALDLPEEVRQGDRPPLEVQADYLFGAPAAGLEVEGEVLLSAAEGLADFPGFVFGLHDAPFDAVAESIGEGWTTGEDGSVVIDLSIPQAEVGGRPLDLRATLRVQELSGRPVEREAEARVLPDGELIGIRPEFDGVLGEGQEAAFSLIGLDSSLEPAEMEVTWTLNRIETRYQWYNVEGRWNWEPITSRERIATGEAVLGNGPVSVSAPVEWGQYELIVERTGGEYLASSVDFYAGWYAPADASSTPDLLETSLDAPRYSVGETATLRIVPRYAGTALVSVLSNRVISLQAVEVEAGENRISIPVTEDWGTGAYVTASVLRPMDVEQDRNPARALGLAHASVDPGDKALGVSIEAPNTANPRAPLDVSVAVDGVAAGEEAYVTLAAVDVGILNLTGFESPDPSDHYFGQRKLGIELRDVYGRLLDGMTGVMGEVRSGGDAGAIQSTRSPPPTDELLAYFEGPVTVAEDGRATVSFDLPAFNGTVRLMAVAWSPSGVGEAEAEVLVRDPVVVNATVPRFLAPGDRSRMLIEVTHASGPTGLVTLDVESEGLEVPMPATLFGGDVAEGGAFTRSLPITAGDEAGTYEIALTATTPDGTELVQELTLPVVVNDPEISRTSRFTLARGDVFTFDDQVFAGFRPGTGTATLSVGPLARFDAPGLLAMLDRYPYGCTEQIASQALPLLYFGAVAEAMDLGTGEGIDARIDEAITAILGRQDRNGAFGLWGPYAGDLWLDAYVTDFLSKARARGHEVSDVAFSMAIDNLRNRVNYYPDFDAGGTDLAYALLVLAREGAAAIGDLRYYADEKAVDFGTPMALAQLGAALAQYGEQRRADEMFARAASMMTLRLDREEPALWRTDFGTDRRDAAAVLTLAVEAGSNAVDRDLLAEAIARPGRASTQEAAWQLMAADALIDDLRDTGVLVNGEEPEGPLVHLREDEADAEPVIFENRGADTELTLHSFGVPEEPLTAGGNGYAIRRSYYTMDGEAAQPSGLRTGTRLVTVLEVTPFGEREGRLMVSDPLPAGFEIDNPNLIRGGDISALAWLETAETEAAEFRSDRFLGAVNHRSGEPFRLAYVVRAVSPGEFHHPAASVEDMYRPDMRANTDAGRVIVVE</sequence>
<dbReference type="InterPro" id="IPR008930">
    <property type="entry name" value="Terpenoid_cyclase/PrenylTrfase"/>
</dbReference>
<gene>
    <name evidence="9" type="ORF">F3S47_14555</name>
</gene>
<proteinExistence type="inferred from homology"/>
<dbReference type="Pfam" id="PF07703">
    <property type="entry name" value="A2M_BRD"/>
    <property type="match status" value="1"/>
</dbReference>